<comment type="caution">
    <text evidence="1">The sequence shown here is derived from an EMBL/GenBank/DDBJ whole genome shotgun (WGS) entry which is preliminary data.</text>
</comment>
<evidence type="ECO:0000313" key="1">
    <source>
        <dbReference type="EMBL" id="KAI3751612.1"/>
    </source>
</evidence>
<organism evidence="1 2">
    <name type="scientific">Cichorium intybus</name>
    <name type="common">Chicory</name>
    <dbReference type="NCBI Taxonomy" id="13427"/>
    <lineage>
        <taxon>Eukaryota</taxon>
        <taxon>Viridiplantae</taxon>
        <taxon>Streptophyta</taxon>
        <taxon>Embryophyta</taxon>
        <taxon>Tracheophyta</taxon>
        <taxon>Spermatophyta</taxon>
        <taxon>Magnoliopsida</taxon>
        <taxon>eudicotyledons</taxon>
        <taxon>Gunneridae</taxon>
        <taxon>Pentapetalae</taxon>
        <taxon>asterids</taxon>
        <taxon>campanulids</taxon>
        <taxon>Asterales</taxon>
        <taxon>Asteraceae</taxon>
        <taxon>Cichorioideae</taxon>
        <taxon>Cichorieae</taxon>
        <taxon>Cichoriinae</taxon>
        <taxon>Cichorium</taxon>
    </lineage>
</organism>
<reference evidence="2" key="1">
    <citation type="journal article" date="2022" name="Mol. Ecol. Resour.">
        <title>The genomes of chicory, endive, great burdock and yacon provide insights into Asteraceae palaeo-polyploidization history and plant inulin production.</title>
        <authorList>
            <person name="Fan W."/>
            <person name="Wang S."/>
            <person name="Wang H."/>
            <person name="Wang A."/>
            <person name="Jiang F."/>
            <person name="Liu H."/>
            <person name="Zhao H."/>
            <person name="Xu D."/>
            <person name="Zhang Y."/>
        </authorList>
    </citation>
    <scope>NUCLEOTIDE SEQUENCE [LARGE SCALE GENOMIC DNA]</scope>
    <source>
        <strain evidence="2">cv. Punajuju</strain>
    </source>
</reference>
<gene>
    <name evidence="1" type="ORF">L2E82_22703</name>
</gene>
<proteinExistence type="predicted"/>
<accession>A0ACB9DYH3</accession>
<protein>
    <submittedName>
        <fullName evidence="1">Uncharacterized protein</fullName>
    </submittedName>
</protein>
<reference evidence="1 2" key="2">
    <citation type="journal article" date="2022" name="Mol. Ecol. Resour.">
        <title>The genomes of chicory, endive, great burdock and yacon provide insights into Asteraceae paleo-polyploidization history and plant inulin production.</title>
        <authorList>
            <person name="Fan W."/>
            <person name="Wang S."/>
            <person name="Wang H."/>
            <person name="Wang A."/>
            <person name="Jiang F."/>
            <person name="Liu H."/>
            <person name="Zhao H."/>
            <person name="Xu D."/>
            <person name="Zhang Y."/>
        </authorList>
    </citation>
    <scope>NUCLEOTIDE SEQUENCE [LARGE SCALE GENOMIC DNA]</scope>
    <source>
        <strain evidence="2">cv. Punajuju</strain>
        <tissue evidence="1">Leaves</tissue>
    </source>
</reference>
<evidence type="ECO:0000313" key="2">
    <source>
        <dbReference type="Proteomes" id="UP001055811"/>
    </source>
</evidence>
<dbReference type="Proteomes" id="UP001055811">
    <property type="component" value="Linkage Group LG04"/>
</dbReference>
<keyword evidence="2" id="KW-1185">Reference proteome</keyword>
<name>A0ACB9DYH3_CICIN</name>
<sequence length="185" mass="21178">MERLVDAQLTLIHKEPRSISQHHMKLVVGGCSRDCRRPPSPPVPDLDEVKLFKFHQDFWWNRLQEREPYMDHQGSTSLAICQGGQSHLIAVILDPCDNPAIDSPGKLAFVHLHFDFVITVKWSLCHLIRWKQSHPDKPYIQKMPFANSQKSSDRISTGNHTSTSESLLIPKEEIVARDPSAFMSF</sequence>
<dbReference type="EMBL" id="CM042012">
    <property type="protein sequence ID" value="KAI3751612.1"/>
    <property type="molecule type" value="Genomic_DNA"/>
</dbReference>